<evidence type="ECO:0000256" key="2">
    <source>
        <dbReference type="SAM" id="SignalP"/>
    </source>
</evidence>
<feature type="region of interest" description="Disordered" evidence="1">
    <location>
        <begin position="104"/>
        <end position="180"/>
    </location>
</feature>
<gene>
    <name evidence="3" type="ORF">F2Q70_00009770</name>
</gene>
<comment type="caution">
    <text evidence="3">The sequence shown here is derived from an EMBL/GenBank/DDBJ whole genome shotgun (WGS) entry which is preliminary data.</text>
</comment>
<name>A0A8S9LRM5_BRACR</name>
<evidence type="ECO:0000313" key="3">
    <source>
        <dbReference type="EMBL" id="KAF2610015.1"/>
    </source>
</evidence>
<feature type="chain" id="PRO_5035817491" evidence="2">
    <location>
        <begin position="26"/>
        <end position="342"/>
    </location>
</feature>
<feature type="region of interest" description="Disordered" evidence="1">
    <location>
        <begin position="291"/>
        <end position="342"/>
    </location>
</feature>
<reference evidence="3" key="1">
    <citation type="submission" date="2019-12" db="EMBL/GenBank/DDBJ databases">
        <title>Genome sequencing and annotation of Brassica cretica.</title>
        <authorList>
            <person name="Studholme D.J."/>
            <person name="Sarris P.F."/>
        </authorList>
    </citation>
    <scope>NUCLEOTIDE SEQUENCE</scope>
    <source>
        <strain evidence="3">PFS-102/07</strain>
        <tissue evidence="3">Leaf</tissue>
    </source>
</reference>
<organism evidence="3">
    <name type="scientific">Brassica cretica</name>
    <name type="common">Mustard</name>
    <dbReference type="NCBI Taxonomy" id="69181"/>
    <lineage>
        <taxon>Eukaryota</taxon>
        <taxon>Viridiplantae</taxon>
        <taxon>Streptophyta</taxon>
        <taxon>Embryophyta</taxon>
        <taxon>Tracheophyta</taxon>
        <taxon>Spermatophyta</taxon>
        <taxon>Magnoliopsida</taxon>
        <taxon>eudicotyledons</taxon>
        <taxon>Gunneridae</taxon>
        <taxon>Pentapetalae</taxon>
        <taxon>rosids</taxon>
        <taxon>malvids</taxon>
        <taxon>Brassicales</taxon>
        <taxon>Brassicaceae</taxon>
        <taxon>Brassiceae</taxon>
        <taxon>Brassica</taxon>
    </lineage>
</organism>
<feature type="region of interest" description="Disordered" evidence="1">
    <location>
        <begin position="205"/>
        <end position="253"/>
    </location>
</feature>
<feature type="compositionally biased region" description="Polar residues" evidence="1">
    <location>
        <begin position="291"/>
        <end position="304"/>
    </location>
</feature>
<proteinExistence type="predicted"/>
<feature type="signal peptide" evidence="2">
    <location>
        <begin position="1"/>
        <end position="25"/>
    </location>
</feature>
<feature type="compositionally biased region" description="Basic and acidic residues" evidence="1">
    <location>
        <begin position="121"/>
        <end position="137"/>
    </location>
</feature>
<feature type="region of interest" description="Disordered" evidence="1">
    <location>
        <begin position="260"/>
        <end position="279"/>
    </location>
</feature>
<feature type="compositionally biased region" description="Polar residues" evidence="1">
    <location>
        <begin position="236"/>
        <end position="246"/>
    </location>
</feature>
<keyword evidence="2" id="KW-0732">Signal</keyword>
<dbReference type="AlphaFoldDB" id="A0A8S9LRM5"/>
<dbReference type="EMBL" id="QGKY02000089">
    <property type="protein sequence ID" value="KAF2610015.1"/>
    <property type="molecule type" value="Genomic_DNA"/>
</dbReference>
<accession>A0A8S9LRM5</accession>
<protein>
    <submittedName>
        <fullName evidence="3">Uncharacterized protein</fullName>
    </submittedName>
</protein>
<evidence type="ECO:0000256" key="1">
    <source>
        <dbReference type="SAM" id="MobiDB-lite"/>
    </source>
</evidence>
<sequence>MWACWSRVTSLSNLLLIPPFPFPCAQDCSPDRHLPCPHVRLEIYAYLVQRQRVLLPTRVGGTAADGQSPPPFNRMTYTGVKPQILDVCSELCFALRYLAEADKRRHDDRRGYQRPSQEPRYLSERYENHDQRRHYSDYRAPPHLFDADVSSSQRRDRYSVPAHRRPQSSRDTKISGNGDSRVLSSGVVIRHQDIPIVEPPLPLTTRAAGVRPSGSLLSHTPSPRNLRERLEYPNDLGSTGRTPTPNSRERHSALDRVAEQDLRARLSPRPTSSLDSGRLQEVEIQYDGGENQQYISPNVPSGSSLPPRVPLALRLSDADAAGPSNTILNPPAPQSKAESSSG</sequence>